<dbReference type="AlphaFoldDB" id="A0A9P4XLG3"/>
<evidence type="ECO:0000313" key="4">
    <source>
        <dbReference type="Proteomes" id="UP000801864"/>
    </source>
</evidence>
<feature type="compositionally biased region" description="Low complexity" evidence="1">
    <location>
        <begin position="200"/>
        <end position="210"/>
    </location>
</feature>
<dbReference type="InterPro" id="IPR031352">
    <property type="entry name" value="SesA"/>
</dbReference>
<proteinExistence type="predicted"/>
<accession>A0A9P4XLG3</accession>
<evidence type="ECO:0000256" key="1">
    <source>
        <dbReference type="SAM" id="MobiDB-lite"/>
    </source>
</evidence>
<keyword evidence="4" id="KW-1185">Reference proteome</keyword>
<evidence type="ECO:0000259" key="2">
    <source>
        <dbReference type="Pfam" id="PF17107"/>
    </source>
</evidence>
<dbReference type="Pfam" id="PF17107">
    <property type="entry name" value="SesA"/>
    <property type="match status" value="1"/>
</dbReference>
<name>A0A9P4XLG3_9HYPO</name>
<dbReference type="EMBL" id="QLNT01000006">
    <property type="protein sequence ID" value="KAF3073898.1"/>
    <property type="molecule type" value="Genomic_DNA"/>
</dbReference>
<sequence>MTLSSDANRAQITRSLSVAAFVLENTAESWDAIQSIIGLPEALYVVGKTLPILPILLKSLESSIKNNEETKDSKESFAAAYRFAELSQQQAKYFDAIFDAVSSTDNHNTKEQKYRIAANKCGGRPIEAILKDLLQQAAGLATKLVADEDLKSALKAAYDEVAKLTPSLAEDVEGHVAINNYGDGVQLYHAGEGDQNHCTGGNQYNGNGYNFHTSSPPKDEGSRTNEQKEEEEKQRDQRR</sequence>
<feature type="region of interest" description="Disordered" evidence="1">
    <location>
        <begin position="198"/>
        <end position="239"/>
    </location>
</feature>
<protein>
    <recommendedName>
        <fullName evidence="2">NACHT-NTPase and P-loop NTPases N-terminal domain-containing protein</fullName>
    </recommendedName>
</protein>
<organism evidence="3 4">
    <name type="scientific">Trichoderma lentiforme</name>
    <dbReference type="NCBI Taxonomy" id="1567552"/>
    <lineage>
        <taxon>Eukaryota</taxon>
        <taxon>Fungi</taxon>
        <taxon>Dikarya</taxon>
        <taxon>Ascomycota</taxon>
        <taxon>Pezizomycotina</taxon>
        <taxon>Sordariomycetes</taxon>
        <taxon>Hypocreomycetidae</taxon>
        <taxon>Hypocreales</taxon>
        <taxon>Hypocreaceae</taxon>
        <taxon>Trichoderma</taxon>
    </lineage>
</organism>
<comment type="caution">
    <text evidence="3">The sequence shown here is derived from an EMBL/GenBank/DDBJ whole genome shotgun (WGS) entry which is preliminary data.</text>
</comment>
<feature type="compositionally biased region" description="Basic and acidic residues" evidence="1">
    <location>
        <begin position="217"/>
        <end position="239"/>
    </location>
</feature>
<dbReference type="Proteomes" id="UP000801864">
    <property type="component" value="Unassembled WGS sequence"/>
</dbReference>
<feature type="domain" description="NACHT-NTPase and P-loop NTPases N-terminal" evidence="2">
    <location>
        <begin position="22"/>
        <end position="137"/>
    </location>
</feature>
<reference evidence="3 4" key="1">
    <citation type="submission" date="2018-06" db="EMBL/GenBank/DDBJ databases">
        <title>Genome analysis of cellulolytic fungus Trichoderma lentiforme CFAM-422.</title>
        <authorList>
            <person name="Steindorff A.S."/>
            <person name="Formighieri E.F."/>
            <person name="Midorikawa G.E.O."/>
            <person name="Tamietti M.S."/>
            <person name="Ramos E.Z."/>
            <person name="Silva A.S."/>
            <person name="Bon E.P.S."/>
            <person name="Mendes T.D."/>
            <person name="Damaso M.C.T."/>
            <person name="Favaro L.C.L."/>
        </authorList>
    </citation>
    <scope>NUCLEOTIDE SEQUENCE [LARGE SCALE GENOMIC DNA]</scope>
    <source>
        <strain evidence="3 4">CFAM-422</strain>
    </source>
</reference>
<gene>
    <name evidence="3" type="ORF">CFAM422_004203</name>
</gene>
<evidence type="ECO:0000313" key="3">
    <source>
        <dbReference type="EMBL" id="KAF3073898.1"/>
    </source>
</evidence>